<keyword evidence="2" id="KW-1133">Transmembrane helix</keyword>
<keyword evidence="2" id="KW-0472">Membrane</keyword>
<dbReference type="STRING" id="232089.SAMN05443544_2766"/>
<keyword evidence="4" id="KW-1185">Reference proteome</keyword>
<evidence type="ECO:0000313" key="4">
    <source>
        <dbReference type="Proteomes" id="UP000184699"/>
    </source>
</evidence>
<dbReference type="OrthoDB" id="9979275at2"/>
<dbReference type="Proteomes" id="UP000184699">
    <property type="component" value="Unassembled WGS sequence"/>
</dbReference>
<protein>
    <submittedName>
        <fullName evidence="3">Uncharacterized protein</fullName>
    </submittedName>
</protein>
<evidence type="ECO:0000313" key="3">
    <source>
        <dbReference type="EMBL" id="SIO09545.1"/>
    </source>
</evidence>
<feature type="compositionally biased region" description="Basic and acidic residues" evidence="1">
    <location>
        <begin position="1"/>
        <end position="12"/>
    </location>
</feature>
<feature type="region of interest" description="Disordered" evidence="1">
    <location>
        <begin position="70"/>
        <end position="162"/>
    </location>
</feature>
<feature type="region of interest" description="Disordered" evidence="1">
    <location>
        <begin position="1"/>
        <end position="23"/>
    </location>
</feature>
<feature type="compositionally biased region" description="Pro residues" evidence="1">
    <location>
        <begin position="98"/>
        <end position="123"/>
    </location>
</feature>
<evidence type="ECO:0000256" key="2">
    <source>
        <dbReference type="SAM" id="Phobius"/>
    </source>
</evidence>
<reference evidence="4" key="1">
    <citation type="submission" date="2016-11" db="EMBL/GenBank/DDBJ databases">
        <authorList>
            <person name="Varghese N."/>
            <person name="Submissions S."/>
        </authorList>
    </citation>
    <scope>NUCLEOTIDE SEQUENCE [LARGE SCALE GENOMIC DNA]</scope>
    <source>
        <strain evidence="4">DSM 8595</strain>
    </source>
</reference>
<sequence>MSEHDEPDDAARRPSGRRAAPASRVGTMLEPVLPYVATSMAWLTRHRLGAMIAATGLAVVVMGGAGVALMQAAGGGAPGNEASTSIEEPRPTSTTPAAPSPYGPVLPTPVPPSATPTEPPPSVEPDEIVEPPLDDDEQVEPTATPEPADDHPGQGKGPKKPR</sequence>
<evidence type="ECO:0000256" key="1">
    <source>
        <dbReference type="SAM" id="MobiDB-lite"/>
    </source>
</evidence>
<name>A0A1N6GPZ0_9MICO</name>
<dbReference type="EMBL" id="FSRJ01000003">
    <property type="protein sequence ID" value="SIO09545.1"/>
    <property type="molecule type" value="Genomic_DNA"/>
</dbReference>
<feature type="compositionally biased region" description="Acidic residues" evidence="1">
    <location>
        <begin position="124"/>
        <end position="139"/>
    </location>
</feature>
<feature type="transmembrane region" description="Helical" evidence="2">
    <location>
        <begin position="48"/>
        <end position="70"/>
    </location>
</feature>
<keyword evidence="2" id="KW-0812">Transmembrane</keyword>
<accession>A0A1N6GPZ0</accession>
<organism evidence="3 4">
    <name type="scientific">Agromyces cerinus subsp. cerinus</name>
    <dbReference type="NCBI Taxonomy" id="232089"/>
    <lineage>
        <taxon>Bacteria</taxon>
        <taxon>Bacillati</taxon>
        <taxon>Actinomycetota</taxon>
        <taxon>Actinomycetes</taxon>
        <taxon>Micrococcales</taxon>
        <taxon>Microbacteriaceae</taxon>
        <taxon>Agromyces</taxon>
    </lineage>
</organism>
<gene>
    <name evidence="3" type="ORF">SAMN05443544_2766</name>
</gene>
<dbReference type="RefSeq" id="WP_074260862.1">
    <property type="nucleotide sequence ID" value="NZ_FSRJ01000003.1"/>
</dbReference>
<proteinExistence type="predicted"/>
<dbReference type="AlphaFoldDB" id="A0A1N6GPZ0"/>